<keyword evidence="3" id="KW-0285">Flavoprotein</keyword>
<dbReference type="InterPro" id="IPR000447">
    <property type="entry name" value="G3P_DH_FAD-dep"/>
</dbReference>
<evidence type="ECO:0000313" key="8">
    <source>
        <dbReference type="EMBL" id="SCZ21197.1"/>
    </source>
</evidence>
<keyword evidence="4" id="KW-0274">FAD</keyword>
<keyword evidence="5" id="KW-0560">Oxidoreductase</keyword>
<sequence length="539" mass="59708">MPSTLANLDGLECDVAVIGAGINGASAARELTEAGYSVLLCDKEDFAAGASSRSSRMLHCGLRYFEAENPVATFGLHPLRFLQALKMARAGMEARHEIAETAADGVKPFTMCFPVYPESPVKSWHLDVGLRLLERIGPGAPPLEYRKITGDFERHLPFAGDLRDLGRLKAVATYREYVFDWPERFCVDAALEAEAEGAVVKNFCRVELVERDAAKRWLLRLEATDGSIATARARLVFNMAGTWIDEVNAEAAPGAHDDPREGPERLIRGTKGAHMMVRLPERYQGYGIATMHRQGMPFYAMPSHEDFFYFGPTETPFDGDAKDIAATDEEIDFLLGEAKHLLPGLKLTRADIAFTWAGVRPLTFDEGLPMGRRSREIHDLSRNGMPNVFAMTAGPVMSHRSAGRVLRERAEAALGPAPNANGKSASPWRISETSPRLSQPEPSGNARRAAFRHAVTHEHARDLKGILYTRTALAWRRHLAREEVEEAARSVADLLEWTPERTAEEVEGFLNYQRTVFRTGQRPNDRSTAMPAPTGDMQP</sequence>
<dbReference type="InterPro" id="IPR036188">
    <property type="entry name" value="FAD/NAD-bd_sf"/>
</dbReference>
<evidence type="ECO:0000256" key="1">
    <source>
        <dbReference type="ARBA" id="ARBA00001974"/>
    </source>
</evidence>
<accession>A0A1G5M7K2</accession>
<name>A0A1G5M7K2_AFIMA</name>
<evidence type="ECO:0000256" key="6">
    <source>
        <dbReference type="SAM" id="MobiDB-lite"/>
    </source>
</evidence>
<gene>
    <name evidence="8" type="ORF">SAMN03080610_00230</name>
</gene>
<dbReference type="Gene3D" id="3.30.9.10">
    <property type="entry name" value="D-Amino Acid Oxidase, subunit A, domain 2"/>
    <property type="match status" value="1"/>
</dbReference>
<dbReference type="Gene3D" id="3.50.50.60">
    <property type="entry name" value="FAD/NAD(P)-binding domain"/>
    <property type="match status" value="1"/>
</dbReference>
<keyword evidence="9" id="KW-1185">Reference proteome</keyword>
<evidence type="ECO:0000313" key="9">
    <source>
        <dbReference type="Proteomes" id="UP000199347"/>
    </source>
</evidence>
<dbReference type="InterPro" id="IPR006076">
    <property type="entry name" value="FAD-dep_OxRdtase"/>
</dbReference>
<dbReference type="Gene3D" id="1.10.8.870">
    <property type="entry name" value="Alpha-glycerophosphate oxidase, cap domain"/>
    <property type="match status" value="1"/>
</dbReference>
<dbReference type="AlphaFoldDB" id="A0A1G5M7K2"/>
<feature type="compositionally biased region" description="Polar residues" evidence="6">
    <location>
        <begin position="431"/>
        <end position="442"/>
    </location>
</feature>
<dbReference type="InterPro" id="IPR038299">
    <property type="entry name" value="DAO_C_sf"/>
</dbReference>
<dbReference type="PANTHER" id="PTHR11985">
    <property type="entry name" value="GLYCEROL-3-PHOSPHATE DEHYDROGENASE"/>
    <property type="match status" value="1"/>
</dbReference>
<dbReference type="SUPFAM" id="SSF51905">
    <property type="entry name" value="FAD/NAD(P)-binding domain"/>
    <property type="match status" value="1"/>
</dbReference>
<dbReference type="GO" id="GO:0046168">
    <property type="term" value="P:glycerol-3-phosphate catabolic process"/>
    <property type="evidence" value="ECO:0007669"/>
    <property type="project" value="TreeGrafter"/>
</dbReference>
<dbReference type="PRINTS" id="PR01001">
    <property type="entry name" value="FADG3PDH"/>
</dbReference>
<dbReference type="STRING" id="1120955.SAMN03080610_00230"/>
<dbReference type="OrthoDB" id="9766796at2"/>
<protein>
    <submittedName>
        <fullName evidence="8">Glycerol-3-phosphate dehydrogenase</fullName>
    </submittedName>
</protein>
<evidence type="ECO:0000256" key="3">
    <source>
        <dbReference type="ARBA" id="ARBA00022630"/>
    </source>
</evidence>
<dbReference type="EMBL" id="FMVW01000001">
    <property type="protein sequence ID" value="SCZ21197.1"/>
    <property type="molecule type" value="Genomic_DNA"/>
</dbReference>
<dbReference type="Proteomes" id="UP000199347">
    <property type="component" value="Unassembled WGS sequence"/>
</dbReference>
<dbReference type="SUPFAM" id="SSF54373">
    <property type="entry name" value="FAD-linked reductases, C-terminal domain"/>
    <property type="match status" value="1"/>
</dbReference>
<comment type="cofactor">
    <cofactor evidence="1">
        <name>FAD</name>
        <dbReference type="ChEBI" id="CHEBI:57692"/>
    </cofactor>
</comment>
<feature type="domain" description="FAD dependent oxidoreductase" evidence="7">
    <location>
        <begin position="14"/>
        <end position="400"/>
    </location>
</feature>
<dbReference type="Pfam" id="PF01266">
    <property type="entry name" value="DAO"/>
    <property type="match status" value="1"/>
</dbReference>
<dbReference type="GO" id="GO:0004368">
    <property type="term" value="F:glycerol-3-phosphate dehydrogenase (quinone) activity"/>
    <property type="evidence" value="ECO:0007669"/>
    <property type="project" value="InterPro"/>
</dbReference>
<dbReference type="RefSeq" id="WP_092809057.1">
    <property type="nucleotide sequence ID" value="NZ_FMVW01000001.1"/>
</dbReference>
<reference evidence="8 9" key="1">
    <citation type="submission" date="2016-10" db="EMBL/GenBank/DDBJ databases">
        <authorList>
            <person name="de Groot N.N."/>
        </authorList>
    </citation>
    <scope>NUCLEOTIDE SEQUENCE [LARGE SCALE GENOMIC DNA]</scope>
    <source>
        <strain evidence="8 9">DSM 2698</strain>
    </source>
</reference>
<dbReference type="PANTHER" id="PTHR11985:SF15">
    <property type="entry name" value="GLYCEROL-3-PHOSPHATE DEHYDROGENASE, MITOCHONDRIAL"/>
    <property type="match status" value="1"/>
</dbReference>
<evidence type="ECO:0000256" key="4">
    <source>
        <dbReference type="ARBA" id="ARBA00022827"/>
    </source>
</evidence>
<organism evidence="8 9">
    <name type="scientific">Afifella marina DSM 2698</name>
    <dbReference type="NCBI Taxonomy" id="1120955"/>
    <lineage>
        <taxon>Bacteria</taxon>
        <taxon>Pseudomonadati</taxon>
        <taxon>Pseudomonadota</taxon>
        <taxon>Alphaproteobacteria</taxon>
        <taxon>Hyphomicrobiales</taxon>
        <taxon>Afifellaceae</taxon>
        <taxon>Afifella</taxon>
    </lineage>
</organism>
<evidence type="ECO:0000256" key="5">
    <source>
        <dbReference type="ARBA" id="ARBA00023002"/>
    </source>
</evidence>
<comment type="similarity">
    <text evidence="2">Belongs to the FAD-dependent glycerol-3-phosphate dehydrogenase family.</text>
</comment>
<feature type="region of interest" description="Disordered" evidence="6">
    <location>
        <begin position="412"/>
        <end position="444"/>
    </location>
</feature>
<evidence type="ECO:0000256" key="2">
    <source>
        <dbReference type="ARBA" id="ARBA00007330"/>
    </source>
</evidence>
<proteinExistence type="inferred from homology"/>
<evidence type="ECO:0000259" key="7">
    <source>
        <dbReference type="Pfam" id="PF01266"/>
    </source>
</evidence>